<proteinExistence type="predicted"/>
<reference evidence="1 2" key="1">
    <citation type="journal article" date="2013" name="Nat. Commun.">
        <title>The evolution and pathogenic mechanisms of the rice sheath blight pathogen.</title>
        <authorList>
            <person name="Zheng A."/>
            <person name="Lin R."/>
            <person name="Xu L."/>
            <person name="Qin P."/>
            <person name="Tang C."/>
            <person name="Ai P."/>
            <person name="Zhang D."/>
            <person name="Liu Y."/>
            <person name="Sun Z."/>
            <person name="Feng H."/>
            <person name="Wang Y."/>
            <person name="Chen Y."/>
            <person name="Liang X."/>
            <person name="Fu R."/>
            <person name="Li Q."/>
            <person name="Zhang J."/>
            <person name="Yu X."/>
            <person name="Xie Z."/>
            <person name="Ding L."/>
            <person name="Guan P."/>
            <person name="Tang J."/>
            <person name="Liang Y."/>
            <person name="Wang S."/>
            <person name="Deng Q."/>
            <person name="Li S."/>
            <person name="Zhu J."/>
            <person name="Wang L."/>
            <person name="Liu H."/>
            <person name="Li P."/>
        </authorList>
    </citation>
    <scope>NUCLEOTIDE SEQUENCE [LARGE SCALE GENOMIC DNA]</scope>
    <source>
        <strain evidence="2">AG-1 IA</strain>
    </source>
</reference>
<dbReference type="HOGENOM" id="CLU_1147847_0_0_1"/>
<dbReference type="EMBL" id="AFRT01000049">
    <property type="protein sequence ID" value="ELU45678.1"/>
    <property type="molecule type" value="Genomic_DNA"/>
</dbReference>
<gene>
    <name evidence="1" type="ORF">AG1IA_00277</name>
</gene>
<dbReference type="Proteomes" id="UP000011668">
    <property type="component" value="Unassembled WGS sequence"/>
</dbReference>
<accession>L8X9B0</accession>
<protein>
    <submittedName>
        <fullName evidence="1">Uncharacterized protein</fullName>
    </submittedName>
</protein>
<evidence type="ECO:0000313" key="1">
    <source>
        <dbReference type="EMBL" id="ELU45678.1"/>
    </source>
</evidence>
<dbReference type="AlphaFoldDB" id="L8X9B0"/>
<organism evidence="1 2">
    <name type="scientific">Thanatephorus cucumeris (strain AG1-IA)</name>
    <name type="common">Rice sheath blight fungus</name>
    <name type="synonym">Rhizoctonia solani</name>
    <dbReference type="NCBI Taxonomy" id="983506"/>
    <lineage>
        <taxon>Eukaryota</taxon>
        <taxon>Fungi</taxon>
        <taxon>Dikarya</taxon>
        <taxon>Basidiomycota</taxon>
        <taxon>Agaricomycotina</taxon>
        <taxon>Agaricomycetes</taxon>
        <taxon>Cantharellales</taxon>
        <taxon>Ceratobasidiaceae</taxon>
        <taxon>Rhizoctonia</taxon>
        <taxon>Rhizoctonia solani AG-1</taxon>
    </lineage>
</organism>
<evidence type="ECO:0000313" key="2">
    <source>
        <dbReference type="Proteomes" id="UP000011668"/>
    </source>
</evidence>
<comment type="caution">
    <text evidence="1">The sequence shown here is derived from an EMBL/GenBank/DDBJ whole genome shotgun (WGS) entry which is preliminary data.</text>
</comment>
<keyword evidence="2" id="KW-1185">Reference proteome</keyword>
<sequence>MARRVSPQHVPVPSSKCQRNPQNQLRACALTSCAFLLRRGLFRMLERTNANTTETVTESQAYLFDMGILGCLCRSSHRMRSSSGEARAHLLKTVQLLYSCGISIHGTCTAPILHGLQTPINLFVSSQPCLGQDTTINQRLQRLGVQQVRPQLIERGDTQQLHRRLYLVPNNYHPPPKTESINSFYPCPNRSSTIRNSLSIAFSTPGVSHPSAYTNGRPIPTAFAPRHKALTMSVPRRTPPST</sequence>
<name>L8X9B0_THACA</name>